<keyword evidence="2 4" id="KW-0012">Acyltransferase</keyword>
<dbReference type="EMBL" id="JSCE01000009">
    <property type="protein sequence ID" value="KHM53153.1"/>
    <property type="molecule type" value="Genomic_DNA"/>
</dbReference>
<proteinExistence type="predicted"/>
<feature type="domain" description="Phospholipid/glycerol acyltransferase" evidence="3">
    <location>
        <begin position="34"/>
        <end position="146"/>
    </location>
</feature>
<dbReference type="CDD" id="cd07989">
    <property type="entry name" value="LPLAT_AGPAT-like"/>
    <property type="match status" value="1"/>
</dbReference>
<dbReference type="SUPFAM" id="SSF69593">
    <property type="entry name" value="Glycerol-3-phosphate (1)-acyltransferase"/>
    <property type="match status" value="1"/>
</dbReference>
<evidence type="ECO:0000313" key="5">
    <source>
        <dbReference type="Proteomes" id="UP000030993"/>
    </source>
</evidence>
<keyword evidence="5" id="KW-1185">Reference proteome</keyword>
<dbReference type="Pfam" id="PF01553">
    <property type="entry name" value="Acyltransferase"/>
    <property type="match status" value="1"/>
</dbReference>
<comment type="caution">
    <text evidence="4">The sequence shown here is derived from an EMBL/GenBank/DDBJ whole genome shotgun (WGS) entry which is preliminary data.</text>
</comment>
<dbReference type="GO" id="GO:0003841">
    <property type="term" value="F:1-acylglycerol-3-phosphate O-acyltransferase activity"/>
    <property type="evidence" value="ECO:0007669"/>
    <property type="project" value="TreeGrafter"/>
</dbReference>
<protein>
    <submittedName>
        <fullName evidence="4">Acyl-phosphate glycerol 3-phosphate acyltransferase</fullName>
    </submittedName>
</protein>
<reference evidence="4 5" key="1">
    <citation type="journal article" date="2013" name="PLoS ONE">
        <title>Identification and characterization of three novel lipases belonging to families II and V from Anaerovibrio lipolyticus 5ST.</title>
        <authorList>
            <person name="Prive F."/>
            <person name="Kaderbhai N.N."/>
            <person name="Girdwood S."/>
            <person name="Worgan H.J."/>
            <person name="Pinloche E."/>
            <person name="Scollan N.D."/>
            <person name="Huws S.A."/>
            <person name="Newbold C.J."/>
        </authorList>
    </citation>
    <scope>NUCLEOTIDE SEQUENCE [LARGE SCALE GENOMIC DNA]</scope>
    <source>
        <strain evidence="4 5">5S</strain>
    </source>
</reference>
<evidence type="ECO:0000256" key="1">
    <source>
        <dbReference type="ARBA" id="ARBA00022679"/>
    </source>
</evidence>
<name>A0A0B2K2Q3_9FIRM</name>
<dbReference type="InterPro" id="IPR002123">
    <property type="entry name" value="Plipid/glycerol_acylTrfase"/>
</dbReference>
<dbReference type="GO" id="GO:0006654">
    <property type="term" value="P:phosphatidic acid biosynthetic process"/>
    <property type="evidence" value="ECO:0007669"/>
    <property type="project" value="TreeGrafter"/>
</dbReference>
<dbReference type="PANTHER" id="PTHR10434">
    <property type="entry name" value="1-ACYL-SN-GLYCEROL-3-PHOSPHATE ACYLTRANSFERASE"/>
    <property type="match status" value="1"/>
</dbReference>
<gene>
    <name evidence="4" type="ORF">NZ47_00525</name>
</gene>
<organism evidence="4 5">
    <name type="scientific">Anaerovibrio lipolyticus</name>
    <dbReference type="NCBI Taxonomy" id="82374"/>
    <lineage>
        <taxon>Bacteria</taxon>
        <taxon>Bacillati</taxon>
        <taxon>Bacillota</taxon>
        <taxon>Negativicutes</taxon>
        <taxon>Selenomonadales</taxon>
        <taxon>Selenomonadaceae</taxon>
        <taxon>Anaerovibrio</taxon>
    </lineage>
</organism>
<dbReference type="RefSeq" id="WP_039205698.1">
    <property type="nucleotide sequence ID" value="NZ_JSCE01000009.1"/>
</dbReference>
<accession>A0A0B2K2Q3</accession>
<dbReference type="STRING" id="82374.NZ47_00525"/>
<evidence type="ECO:0000313" key="4">
    <source>
        <dbReference type="EMBL" id="KHM53153.1"/>
    </source>
</evidence>
<dbReference type="PANTHER" id="PTHR10434:SF11">
    <property type="entry name" value="1-ACYL-SN-GLYCEROL-3-PHOSPHATE ACYLTRANSFERASE"/>
    <property type="match status" value="1"/>
</dbReference>
<dbReference type="AlphaFoldDB" id="A0A0B2K2Q3"/>
<evidence type="ECO:0000256" key="2">
    <source>
        <dbReference type="ARBA" id="ARBA00023315"/>
    </source>
</evidence>
<dbReference type="Proteomes" id="UP000030993">
    <property type="component" value="Unassembled WGS sequence"/>
</dbReference>
<evidence type="ECO:0000259" key="3">
    <source>
        <dbReference type="SMART" id="SM00563"/>
    </source>
</evidence>
<sequence length="200" mass="21870">MFYSILKVIFQILFGILFRPKVMGKENVPMEGGMIMAANHLSNWDPPIVGTYMPRPVAYMAKEELFKPAVAGAIIRSLYAFPVKRGAADRGAIKTALGILKQGLCLGVFPEGTRSKDGKTHKAESGVALLAAMSKVPVVPTAIIGTNKILQNGGFLPQLQIIYGEPMYFEGKHNDKEALADFSKKIMEKIDNLIKMNSQA</sequence>
<dbReference type="eggNOG" id="COG0204">
    <property type="taxonomic scope" value="Bacteria"/>
</dbReference>
<dbReference type="SMART" id="SM00563">
    <property type="entry name" value="PlsC"/>
    <property type="match status" value="1"/>
</dbReference>
<keyword evidence="1 4" id="KW-0808">Transferase</keyword>